<dbReference type="PROSITE" id="PS51257">
    <property type="entry name" value="PROKAR_LIPOPROTEIN"/>
    <property type="match status" value="1"/>
</dbReference>
<dbReference type="CDD" id="cd03467">
    <property type="entry name" value="Rieske"/>
    <property type="match status" value="1"/>
</dbReference>
<gene>
    <name evidence="7" type="ORF">ACFS5N_11305</name>
</gene>
<dbReference type="SUPFAM" id="SSF50022">
    <property type="entry name" value="ISP domain"/>
    <property type="match status" value="1"/>
</dbReference>
<evidence type="ECO:0000256" key="4">
    <source>
        <dbReference type="ARBA" id="ARBA00023014"/>
    </source>
</evidence>
<evidence type="ECO:0000256" key="3">
    <source>
        <dbReference type="ARBA" id="ARBA00023004"/>
    </source>
</evidence>
<name>A0ABW5YC94_9SPHI</name>
<keyword evidence="8" id="KW-1185">Reference proteome</keyword>
<dbReference type="EMBL" id="JBHUPD010000002">
    <property type="protein sequence ID" value="MFD2873059.1"/>
    <property type="molecule type" value="Genomic_DNA"/>
</dbReference>
<reference evidence="8" key="1">
    <citation type="journal article" date="2019" name="Int. J. Syst. Evol. Microbiol.">
        <title>The Global Catalogue of Microorganisms (GCM) 10K type strain sequencing project: providing services to taxonomists for standard genome sequencing and annotation.</title>
        <authorList>
            <consortium name="The Broad Institute Genomics Platform"/>
            <consortium name="The Broad Institute Genome Sequencing Center for Infectious Disease"/>
            <person name="Wu L."/>
            <person name="Ma J."/>
        </authorList>
    </citation>
    <scope>NUCLEOTIDE SEQUENCE [LARGE SCALE GENOMIC DNA]</scope>
    <source>
        <strain evidence="8">KCTC 22437</strain>
    </source>
</reference>
<evidence type="ECO:0000256" key="1">
    <source>
        <dbReference type="ARBA" id="ARBA00022714"/>
    </source>
</evidence>
<dbReference type="Proteomes" id="UP001597557">
    <property type="component" value="Unassembled WGS sequence"/>
</dbReference>
<dbReference type="PRINTS" id="PR00162">
    <property type="entry name" value="RIESKE"/>
</dbReference>
<keyword evidence="1" id="KW-0001">2Fe-2S</keyword>
<evidence type="ECO:0000259" key="6">
    <source>
        <dbReference type="PROSITE" id="PS51296"/>
    </source>
</evidence>
<dbReference type="PROSITE" id="PS51296">
    <property type="entry name" value="RIESKE"/>
    <property type="match status" value="1"/>
</dbReference>
<dbReference type="Gene3D" id="2.102.10.10">
    <property type="entry name" value="Rieske [2Fe-2S] iron-sulphur domain"/>
    <property type="match status" value="1"/>
</dbReference>
<evidence type="ECO:0000313" key="7">
    <source>
        <dbReference type="EMBL" id="MFD2873059.1"/>
    </source>
</evidence>
<comment type="caution">
    <text evidence="7">The sequence shown here is derived from an EMBL/GenBank/DDBJ whole genome shotgun (WGS) entry which is preliminary data.</text>
</comment>
<dbReference type="RefSeq" id="WP_377185402.1">
    <property type="nucleotide sequence ID" value="NZ_JBHUPD010000002.1"/>
</dbReference>
<evidence type="ECO:0000256" key="2">
    <source>
        <dbReference type="ARBA" id="ARBA00022723"/>
    </source>
</evidence>
<proteinExistence type="predicted"/>
<evidence type="ECO:0000256" key="5">
    <source>
        <dbReference type="ARBA" id="ARBA00023157"/>
    </source>
</evidence>
<keyword evidence="4" id="KW-0411">Iron-sulfur</keyword>
<dbReference type="Pfam" id="PF00355">
    <property type="entry name" value="Rieske"/>
    <property type="match status" value="1"/>
</dbReference>
<protein>
    <submittedName>
        <fullName evidence="7">Rieske 2Fe-2S domain-containing protein</fullName>
    </submittedName>
</protein>
<keyword evidence="2" id="KW-0479">Metal-binding</keyword>
<keyword evidence="3" id="KW-0408">Iron</keyword>
<organism evidence="7 8">
    <name type="scientific">Mucilaginibacter ximonensis</name>
    <dbReference type="NCBI Taxonomy" id="538021"/>
    <lineage>
        <taxon>Bacteria</taxon>
        <taxon>Pseudomonadati</taxon>
        <taxon>Bacteroidota</taxon>
        <taxon>Sphingobacteriia</taxon>
        <taxon>Sphingobacteriales</taxon>
        <taxon>Sphingobacteriaceae</taxon>
        <taxon>Mucilaginibacter</taxon>
    </lineage>
</organism>
<dbReference type="InterPro" id="IPR036922">
    <property type="entry name" value="Rieske_2Fe-2S_sf"/>
</dbReference>
<feature type="domain" description="Rieske" evidence="6">
    <location>
        <begin position="69"/>
        <end position="144"/>
    </location>
</feature>
<dbReference type="InterPro" id="IPR005805">
    <property type="entry name" value="Rieske_Fe-S_prot_C"/>
</dbReference>
<evidence type="ECO:0000313" key="8">
    <source>
        <dbReference type="Proteomes" id="UP001597557"/>
    </source>
</evidence>
<accession>A0ABW5YC94</accession>
<keyword evidence="5" id="KW-1015">Disulfide bond</keyword>
<dbReference type="InterPro" id="IPR017941">
    <property type="entry name" value="Rieske_2Fe-2S"/>
</dbReference>
<sequence>MERHEFLAKLGIGTLAACGMGCGLVSCSKSGSPGPSGSNNNAPAAGTTVTLDLNSSIKNVGDQTVSNGIIIVRLASGNTVSSFTAVQVACTHEGNSINYNNSQGIFICPAHGSEFSKTGALLQGPATRSLKEYTVVVSGTTLTVTV</sequence>